<name>A0A1Z4N724_9CYAN</name>
<dbReference type="EMBL" id="AP018248">
    <property type="protein sequence ID" value="BAZ01462.1"/>
    <property type="molecule type" value="Genomic_DNA"/>
</dbReference>
<dbReference type="Proteomes" id="UP000218785">
    <property type="component" value="Chromosome"/>
</dbReference>
<evidence type="ECO:0000313" key="2">
    <source>
        <dbReference type="Proteomes" id="UP000218785"/>
    </source>
</evidence>
<gene>
    <name evidence="1" type="ORF">NIES37_54620</name>
</gene>
<reference evidence="1 2" key="1">
    <citation type="submission" date="2017-06" db="EMBL/GenBank/DDBJ databases">
        <title>Genome sequencing of cyanobaciteial culture collection at National Institute for Environmental Studies (NIES).</title>
        <authorList>
            <person name="Hirose Y."/>
            <person name="Shimura Y."/>
            <person name="Fujisawa T."/>
            <person name="Nakamura Y."/>
            <person name="Kawachi M."/>
        </authorList>
    </citation>
    <scope>NUCLEOTIDE SEQUENCE [LARGE SCALE GENOMIC DNA]</scope>
    <source>
        <strain evidence="1 2">NIES-37</strain>
    </source>
</reference>
<evidence type="ECO:0000313" key="1">
    <source>
        <dbReference type="EMBL" id="BAZ01462.1"/>
    </source>
</evidence>
<sequence>MQKHTFIAYHYKTSQADDNITAIAKTTVTPLT</sequence>
<protein>
    <submittedName>
        <fullName evidence="1">Uncharacterized protein</fullName>
    </submittedName>
</protein>
<proteinExistence type="predicted"/>
<accession>A0A1Z4N724</accession>
<dbReference type="KEGG" id="ttq:NIES37_54620"/>
<dbReference type="AlphaFoldDB" id="A0A1Z4N724"/>
<organism evidence="1 2">
    <name type="scientific">Tolypothrix tenuis PCC 7101</name>
    <dbReference type="NCBI Taxonomy" id="231146"/>
    <lineage>
        <taxon>Bacteria</taxon>
        <taxon>Bacillati</taxon>
        <taxon>Cyanobacteriota</taxon>
        <taxon>Cyanophyceae</taxon>
        <taxon>Nostocales</taxon>
        <taxon>Tolypothrichaceae</taxon>
        <taxon>Tolypothrix</taxon>
    </lineage>
</organism>
<keyword evidence="2" id="KW-1185">Reference proteome</keyword>